<feature type="region of interest" description="Disordered" evidence="1">
    <location>
        <begin position="263"/>
        <end position="291"/>
    </location>
</feature>
<protein>
    <recommendedName>
        <fullName evidence="4">SMODS and SLOG-associating 2TM effector domain-containing protein</fullName>
    </recommendedName>
</protein>
<feature type="compositionally biased region" description="Low complexity" evidence="1">
    <location>
        <begin position="281"/>
        <end position="291"/>
    </location>
</feature>
<evidence type="ECO:0000313" key="3">
    <source>
        <dbReference type="EMBL" id="QHT97550.1"/>
    </source>
</evidence>
<keyword evidence="2" id="KW-0472">Membrane</keyword>
<reference evidence="3" key="1">
    <citation type="journal article" date="2020" name="Nature">
        <title>Giant virus diversity and host interactions through global metagenomics.</title>
        <authorList>
            <person name="Schulz F."/>
            <person name="Roux S."/>
            <person name="Paez-Espino D."/>
            <person name="Jungbluth S."/>
            <person name="Walsh D.A."/>
            <person name="Denef V.J."/>
            <person name="McMahon K.D."/>
            <person name="Konstantinidis K.T."/>
            <person name="Eloe-Fadrosh E.A."/>
            <person name="Kyrpides N.C."/>
            <person name="Woyke T."/>
        </authorList>
    </citation>
    <scope>NUCLEOTIDE SEQUENCE</scope>
    <source>
        <strain evidence="3">GVMAG-M-3300025138-11</strain>
    </source>
</reference>
<sequence>MPKKNKIASIKRNYWKQEEEILLKQWADNAKCYQWMHNKSRQIYQKKNAMYTIPVIIISTITGTANFAQDRFSEKIKEYVVITIGSLSLIAGIITTVYQFLKISEINEGHRVAMLSWGKFSRNLEAELSRHPLDRTSASELIKISKEEYNRLVEISPFITNKVLENFNKKFKNSKNLFKPEIGNIINPMNMFTMDDSARQNMIDELNQNINIKNKAIIKKETKKLSQLDKFKTSFHELNNRYPNKDEIHKNMKYINDENYSSLSETSTVDSNQSNNSLGQENYNNSDDNVNYSETHIDMSEIDNEDIINDSEEIILDDGTDLDKSINKETIAYL</sequence>
<accession>A0A6C0IYB2</accession>
<feature type="compositionally biased region" description="Polar residues" evidence="1">
    <location>
        <begin position="263"/>
        <end position="280"/>
    </location>
</feature>
<evidence type="ECO:0008006" key="4">
    <source>
        <dbReference type="Google" id="ProtNLM"/>
    </source>
</evidence>
<keyword evidence="2" id="KW-0812">Transmembrane</keyword>
<dbReference type="NCBIfam" id="NF033632">
    <property type="entry name" value="SLATT_4"/>
    <property type="match status" value="1"/>
</dbReference>
<proteinExistence type="predicted"/>
<feature type="transmembrane region" description="Helical" evidence="2">
    <location>
        <begin position="79"/>
        <end position="101"/>
    </location>
</feature>
<keyword evidence="2" id="KW-1133">Transmembrane helix</keyword>
<dbReference type="EMBL" id="MN740280">
    <property type="protein sequence ID" value="QHT97550.1"/>
    <property type="molecule type" value="Genomic_DNA"/>
</dbReference>
<dbReference type="AlphaFoldDB" id="A0A6C0IYB2"/>
<organism evidence="3">
    <name type="scientific">viral metagenome</name>
    <dbReference type="NCBI Taxonomy" id="1070528"/>
    <lineage>
        <taxon>unclassified sequences</taxon>
        <taxon>metagenomes</taxon>
        <taxon>organismal metagenomes</taxon>
    </lineage>
</organism>
<evidence type="ECO:0000256" key="2">
    <source>
        <dbReference type="SAM" id="Phobius"/>
    </source>
</evidence>
<name>A0A6C0IYB2_9ZZZZ</name>
<evidence type="ECO:0000256" key="1">
    <source>
        <dbReference type="SAM" id="MobiDB-lite"/>
    </source>
</evidence>
<feature type="transmembrane region" description="Helical" evidence="2">
    <location>
        <begin position="49"/>
        <end position="67"/>
    </location>
</feature>